<dbReference type="EMBL" id="JAIWYP010000001">
    <property type="protein sequence ID" value="KAH3887563.1"/>
    <property type="molecule type" value="Genomic_DNA"/>
</dbReference>
<accession>A0A9D4S217</accession>
<reference evidence="1" key="1">
    <citation type="journal article" date="2019" name="bioRxiv">
        <title>The Genome of the Zebra Mussel, Dreissena polymorpha: A Resource for Invasive Species Research.</title>
        <authorList>
            <person name="McCartney M.A."/>
            <person name="Auch B."/>
            <person name="Kono T."/>
            <person name="Mallez S."/>
            <person name="Zhang Y."/>
            <person name="Obille A."/>
            <person name="Becker A."/>
            <person name="Abrahante J.E."/>
            <person name="Garbe J."/>
            <person name="Badalamenti J.P."/>
            <person name="Herman A."/>
            <person name="Mangelson H."/>
            <person name="Liachko I."/>
            <person name="Sullivan S."/>
            <person name="Sone E.D."/>
            <person name="Koren S."/>
            <person name="Silverstein K.A.T."/>
            <person name="Beckman K.B."/>
            <person name="Gohl D.M."/>
        </authorList>
    </citation>
    <scope>NUCLEOTIDE SEQUENCE</scope>
    <source>
        <strain evidence="1">Duluth1</strain>
        <tissue evidence="1">Whole animal</tissue>
    </source>
</reference>
<comment type="caution">
    <text evidence="1">The sequence shown here is derived from an EMBL/GenBank/DDBJ whole genome shotgun (WGS) entry which is preliminary data.</text>
</comment>
<evidence type="ECO:0000313" key="1">
    <source>
        <dbReference type="EMBL" id="KAH3887563.1"/>
    </source>
</evidence>
<proteinExistence type="predicted"/>
<organism evidence="1 2">
    <name type="scientific">Dreissena polymorpha</name>
    <name type="common">Zebra mussel</name>
    <name type="synonym">Mytilus polymorpha</name>
    <dbReference type="NCBI Taxonomy" id="45954"/>
    <lineage>
        <taxon>Eukaryota</taxon>
        <taxon>Metazoa</taxon>
        <taxon>Spiralia</taxon>
        <taxon>Lophotrochozoa</taxon>
        <taxon>Mollusca</taxon>
        <taxon>Bivalvia</taxon>
        <taxon>Autobranchia</taxon>
        <taxon>Heteroconchia</taxon>
        <taxon>Euheterodonta</taxon>
        <taxon>Imparidentia</taxon>
        <taxon>Neoheterodontei</taxon>
        <taxon>Myida</taxon>
        <taxon>Dreissenoidea</taxon>
        <taxon>Dreissenidae</taxon>
        <taxon>Dreissena</taxon>
    </lineage>
</organism>
<dbReference type="AlphaFoldDB" id="A0A9D4S217"/>
<dbReference type="Proteomes" id="UP000828390">
    <property type="component" value="Unassembled WGS sequence"/>
</dbReference>
<evidence type="ECO:0000313" key="2">
    <source>
        <dbReference type="Proteomes" id="UP000828390"/>
    </source>
</evidence>
<reference evidence="1" key="2">
    <citation type="submission" date="2020-11" db="EMBL/GenBank/DDBJ databases">
        <authorList>
            <person name="McCartney M.A."/>
            <person name="Auch B."/>
            <person name="Kono T."/>
            <person name="Mallez S."/>
            <person name="Becker A."/>
            <person name="Gohl D.M."/>
            <person name="Silverstein K.A.T."/>
            <person name="Koren S."/>
            <person name="Bechman K.B."/>
            <person name="Herman A."/>
            <person name="Abrahante J.E."/>
            <person name="Garbe J."/>
        </authorList>
    </citation>
    <scope>NUCLEOTIDE SEQUENCE</scope>
    <source>
        <strain evidence="1">Duluth1</strain>
        <tissue evidence="1">Whole animal</tissue>
    </source>
</reference>
<keyword evidence="2" id="KW-1185">Reference proteome</keyword>
<name>A0A9D4S217_DREPO</name>
<gene>
    <name evidence="1" type="ORF">DPMN_011580</name>
</gene>
<protein>
    <submittedName>
        <fullName evidence="1">Uncharacterized protein</fullName>
    </submittedName>
</protein>
<sequence length="152" mass="17490">MYAEICIEMEVGCMSTPESQKLDLKELTTVDMATAHPHIDADCTVYNVGHVFKKGLPTVVTRMGRKKGFSATEAFKWYPDMKTGEQINKHFVYETDGFFTFHKENAYEENDIIDAFYLKNLSSEKVDDTFKKIDDSVLKRFVFTVNVSENVF</sequence>